<dbReference type="InterPro" id="IPR012340">
    <property type="entry name" value="NA-bd_OB-fold"/>
</dbReference>
<dbReference type="Pfam" id="PF00436">
    <property type="entry name" value="SSB"/>
    <property type="match status" value="1"/>
</dbReference>
<organism evidence="4 5">
    <name type="scientific">Candidatus Clostridium eludens</name>
    <dbReference type="NCBI Taxonomy" id="3381663"/>
    <lineage>
        <taxon>Bacteria</taxon>
        <taxon>Bacillati</taxon>
        <taxon>Bacillota</taxon>
        <taxon>Clostridia</taxon>
        <taxon>Eubacteriales</taxon>
        <taxon>Clostridiaceae</taxon>
        <taxon>Clostridium</taxon>
    </lineage>
</organism>
<evidence type="ECO:0000313" key="4">
    <source>
        <dbReference type="EMBL" id="MFL0195479.1"/>
    </source>
</evidence>
<reference evidence="4 5" key="1">
    <citation type="submission" date="2024-11" db="EMBL/GenBank/DDBJ databases">
        <authorList>
            <person name="Heng Y.C."/>
            <person name="Lim A.C.H."/>
            <person name="Lee J.K.Y."/>
            <person name="Kittelmann S."/>
        </authorList>
    </citation>
    <scope>NUCLEOTIDE SEQUENCE [LARGE SCALE GENOMIC DNA]</scope>
    <source>
        <strain evidence="4 5">WILCCON 0269</strain>
    </source>
</reference>
<keyword evidence="1 2" id="KW-0238">DNA-binding</keyword>
<dbReference type="HAMAP" id="MF_00984">
    <property type="entry name" value="SSB"/>
    <property type="match status" value="1"/>
</dbReference>
<accession>A0ABW8SHV9</accession>
<dbReference type="EMBL" id="JBJHZX010000009">
    <property type="protein sequence ID" value="MFL0195479.1"/>
    <property type="molecule type" value="Genomic_DNA"/>
</dbReference>
<comment type="subunit">
    <text evidence="2">Homotetramer.</text>
</comment>
<evidence type="ECO:0000256" key="2">
    <source>
        <dbReference type="HAMAP-Rule" id="MF_00984"/>
    </source>
</evidence>
<evidence type="ECO:0000256" key="3">
    <source>
        <dbReference type="PIRNR" id="PIRNR002070"/>
    </source>
</evidence>
<dbReference type="RefSeq" id="WP_406791601.1">
    <property type="nucleotide sequence ID" value="NZ_JBJHZX010000009.1"/>
</dbReference>
<dbReference type="PANTHER" id="PTHR10302">
    <property type="entry name" value="SINGLE-STRANDED DNA-BINDING PROTEIN"/>
    <property type="match status" value="1"/>
</dbReference>
<evidence type="ECO:0000256" key="1">
    <source>
        <dbReference type="ARBA" id="ARBA00023125"/>
    </source>
</evidence>
<dbReference type="PROSITE" id="PS50935">
    <property type="entry name" value="SSB"/>
    <property type="match status" value="1"/>
</dbReference>
<comment type="caution">
    <text evidence="2">Lacks conserved residue(s) required for the propagation of feature annotation.</text>
</comment>
<comment type="caution">
    <text evidence="4">The sequence shown here is derived from an EMBL/GenBank/DDBJ whole genome shotgun (WGS) entry which is preliminary data.</text>
</comment>
<keyword evidence="5" id="KW-1185">Reference proteome</keyword>
<name>A0ABW8SHV9_9CLOT</name>
<sequence length="110" mass="12589">MNNVNLIGRLTKDAQIVEMKDGNRSVINFILAVTKDFMNDKGEREADFIPVSYWTNHADKLCSYLKKGKLIGINGRICARSYVKEEIKKYVTSVEAHKIQFLEHNKEALA</sequence>
<evidence type="ECO:0000313" key="5">
    <source>
        <dbReference type="Proteomes" id="UP001623660"/>
    </source>
</evidence>
<protein>
    <recommendedName>
        <fullName evidence="2 3">Single-stranded DNA-binding protein</fullName>
        <shortName evidence="2">SSB</shortName>
    </recommendedName>
</protein>
<dbReference type="Gene3D" id="2.40.50.140">
    <property type="entry name" value="Nucleic acid-binding proteins"/>
    <property type="match status" value="1"/>
</dbReference>
<dbReference type="InterPro" id="IPR011344">
    <property type="entry name" value="ssDNA-bd"/>
</dbReference>
<gene>
    <name evidence="4" type="ORF">ACJDU8_07860</name>
</gene>
<proteinExistence type="inferred from homology"/>
<dbReference type="GO" id="GO:0003677">
    <property type="term" value="F:DNA binding"/>
    <property type="evidence" value="ECO:0007669"/>
    <property type="project" value="UniProtKB-KW"/>
</dbReference>
<dbReference type="NCBIfam" id="TIGR00621">
    <property type="entry name" value="ssb"/>
    <property type="match status" value="1"/>
</dbReference>
<dbReference type="CDD" id="cd04496">
    <property type="entry name" value="SSB_OBF"/>
    <property type="match status" value="1"/>
</dbReference>
<dbReference type="PIRSF" id="PIRSF002070">
    <property type="entry name" value="SSB"/>
    <property type="match status" value="1"/>
</dbReference>
<dbReference type="SUPFAM" id="SSF50249">
    <property type="entry name" value="Nucleic acid-binding proteins"/>
    <property type="match status" value="1"/>
</dbReference>
<dbReference type="PANTHER" id="PTHR10302:SF27">
    <property type="entry name" value="SINGLE-STRANDED DNA-BINDING PROTEIN"/>
    <property type="match status" value="1"/>
</dbReference>
<dbReference type="Proteomes" id="UP001623660">
    <property type="component" value="Unassembled WGS sequence"/>
</dbReference>
<dbReference type="InterPro" id="IPR000424">
    <property type="entry name" value="Primosome_PriB/ssb"/>
</dbReference>